<name>A0A4R6UGQ1_9ACTN</name>
<reference evidence="2 3" key="1">
    <citation type="submission" date="2019-03" db="EMBL/GenBank/DDBJ databases">
        <title>Genomic Encyclopedia of Type Strains, Phase IV (KMG-IV): sequencing the most valuable type-strain genomes for metagenomic binning, comparative biology and taxonomic classification.</title>
        <authorList>
            <person name="Goeker M."/>
        </authorList>
    </citation>
    <scope>NUCLEOTIDE SEQUENCE [LARGE SCALE GENOMIC DNA]</scope>
    <source>
        <strain evidence="2 3">DSM 46770</strain>
    </source>
</reference>
<keyword evidence="3" id="KW-1185">Reference proteome</keyword>
<organism evidence="2 3">
    <name type="scientific">Actinorugispora endophytica</name>
    <dbReference type="NCBI Taxonomy" id="1605990"/>
    <lineage>
        <taxon>Bacteria</taxon>
        <taxon>Bacillati</taxon>
        <taxon>Actinomycetota</taxon>
        <taxon>Actinomycetes</taxon>
        <taxon>Streptosporangiales</taxon>
        <taxon>Nocardiopsidaceae</taxon>
        <taxon>Actinorugispora</taxon>
    </lineage>
</organism>
<protein>
    <submittedName>
        <fullName evidence="2">Uncharacterized protein</fullName>
    </submittedName>
</protein>
<dbReference type="AlphaFoldDB" id="A0A4R6UGQ1"/>
<evidence type="ECO:0000256" key="1">
    <source>
        <dbReference type="SAM" id="MobiDB-lite"/>
    </source>
</evidence>
<comment type="caution">
    <text evidence="2">The sequence shown here is derived from an EMBL/GenBank/DDBJ whole genome shotgun (WGS) entry which is preliminary data.</text>
</comment>
<proteinExistence type="predicted"/>
<evidence type="ECO:0000313" key="2">
    <source>
        <dbReference type="EMBL" id="TDQ45978.1"/>
    </source>
</evidence>
<gene>
    <name evidence="2" type="ORF">EV190_12737</name>
</gene>
<dbReference type="EMBL" id="SNYN01000027">
    <property type="protein sequence ID" value="TDQ45978.1"/>
    <property type="molecule type" value="Genomic_DNA"/>
</dbReference>
<evidence type="ECO:0000313" key="3">
    <source>
        <dbReference type="Proteomes" id="UP000295281"/>
    </source>
</evidence>
<dbReference type="Proteomes" id="UP000295281">
    <property type="component" value="Unassembled WGS sequence"/>
</dbReference>
<accession>A0A4R6UGQ1</accession>
<sequence>MPADGQDAMWSQGWEQAVRFREALLDGFPLPTLPAVPVRLNAGEVAHAELVLDYSRFYGQNVTYSQSSGFYFGSPLFVAAGLAGQAIGNSVARSRAQAMAAPQWREFQRVTVYLTDQRLLALVDGVRWLSWYHSAMMQIQPFLGQWNVVQLFEDCEPLRWSGPAAPWLAVALVRLGYGLDHVRDLPEMNLLSRPVVGGSPDSGATGIADDLSHGGHTPLM</sequence>
<feature type="region of interest" description="Disordered" evidence="1">
    <location>
        <begin position="201"/>
        <end position="220"/>
    </location>
</feature>